<evidence type="ECO:0008006" key="4">
    <source>
        <dbReference type="Google" id="ProtNLM"/>
    </source>
</evidence>
<evidence type="ECO:0000256" key="1">
    <source>
        <dbReference type="SAM" id="Phobius"/>
    </source>
</evidence>
<accession>A0ABW3DFK5</accession>
<keyword evidence="3" id="KW-1185">Reference proteome</keyword>
<dbReference type="Gene3D" id="1.10.3950.10">
    <property type="entry name" value="putative ecf-type sigma factor negative effector from bacillus cereus"/>
    <property type="match status" value="1"/>
</dbReference>
<sequence length="323" mass="36908">MSNQIKQLLDQIELPDELHERSILGVMKAKEEIEIENAKPIKRMKKSFIAAAACLILGGTLLMTEGGSRIVTAAQNAVETLISQIFGSKEKLKIVDPQLTEVDIQNIEEDLQTAKLALSDSEFAQYKELLAKLEHYAEQMAVAADGAKERNPEVLSEEEQKEYQAAIAEIERFNNQIVERTKMTMEEASQLAGYPVRRPAYVPDGHQLISEEINPKEMFRATRPFVALDYRNMEYRNGEFGFRTVQQPINDNEFAKWAFDHIESYTVDGYQLEFAWYKDSNVQGMRIRVPESDSSKSYEIVMIADLLPKEQMEQILLSMVKDD</sequence>
<name>A0ABW3DFK5_9BACL</name>
<keyword evidence="1" id="KW-1133">Transmembrane helix</keyword>
<evidence type="ECO:0000313" key="3">
    <source>
        <dbReference type="Proteomes" id="UP001597120"/>
    </source>
</evidence>
<dbReference type="RefSeq" id="WP_379290376.1">
    <property type="nucleotide sequence ID" value="NZ_JBHTIU010000080.1"/>
</dbReference>
<dbReference type="EMBL" id="JBHTIU010000080">
    <property type="protein sequence ID" value="MFD0871371.1"/>
    <property type="molecule type" value="Genomic_DNA"/>
</dbReference>
<keyword evidence="1" id="KW-0472">Membrane</keyword>
<dbReference type="Proteomes" id="UP001597120">
    <property type="component" value="Unassembled WGS sequence"/>
</dbReference>
<feature type="transmembrane region" description="Helical" evidence="1">
    <location>
        <begin position="47"/>
        <end position="64"/>
    </location>
</feature>
<gene>
    <name evidence="2" type="ORF">ACFQ03_19725</name>
</gene>
<evidence type="ECO:0000313" key="2">
    <source>
        <dbReference type="EMBL" id="MFD0871371.1"/>
    </source>
</evidence>
<dbReference type="InterPro" id="IPR038267">
    <property type="entry name" value="ECF_sigma_eff"/>
</dbReference>
<proteinExistence type="predicted"/>
<reference evidence="3" key="1">
    <citation type="journal article" date="2019" name="Int. J. Syst. Evol. Microbiol.">
        <title>The Global Catalogue of Microorganisms (GCM) 10K type strain sequencing project: providing services to taxonomists for standard genome sequencing and annotation.</title>
        <authorList>
            <consortium name="The Broad Institute Genomics Platform"/>
            <consortium name="The Broad Institute Genome Sequencing Center for Infectious Disease"/>
            <person name="Wu L."/>
            <person name="Ma J."/>
        </authorList>
    </citation>
    <scope>NUCLEOTIDE SEQUENCE [LARGE SCALE GENOMIC DNA]</scope>
    <source>
        <strain evidence="3">CCUG 57263</strain>
    </source>
</reference>
<keyword evidence="1" id="KW-0812">Transmembrane</keyword>
<organism evidence="2 3">
    <name type="scientific">Paenibacillus residui</name>
    <dbReference type="NCBI Taxonomy" id="629724"/>
    <lineage>
        <taxon>Bacteria</taxon>
        <taxon>Bacillati</taxon>
        <taxon>Bacillota</taxon>
        <taxon>Bacilli</taxon>
        <taxon>Bacillales</taxon>
        <taxon>Paenibacillaceae</taxon>
        <taxon>Paenibacillus</taxon>
    </lineage>
</organism>
<protein>
    <recommendedName>
        <fullName evidence="4">DUF4367 domain-containing protein</fullName>
    </recommendedName>
</protein>
<comment type="caution">
    <text evidence="2">The sequence shown here is derived from an EMBL/GenBank/DDBJ whole genome shotgun (WGS) entry which is preliminary data.</text>
</comment>